<feature type="signal peptide" evidence="7">
    <location>
        <begin position="1"/>
        <end position="21"/>
    </location>
</feature>
<feature type="chain" id="PRO_5040145189" description="carbonic anhydrase" evidence="7">
    <location>
        <begin position="22"/>
        <end position="283"/>
    </location>
</feature>
<dbReference type="InterPro" id="IPR036398">
    <property type="entry name" value="CA_dom_sf"/>
</dbReference>
<evidence type="ECO:0000256" key="4">
    <source>
        <dbReference type="ARBA" id="ARBA00022833"/>
    </source>
</evidence>
<evidence type="ECO:0000256" key="7">
    <source>
        <dbReference type="SAM" id="SignalP"/>
    </source>
</evidence>
<name>A0A9P7YEX3_9HELO</name>
<sequence length="283" mass="30355">MKSSITSLALFLNLFIESTTASCGHGTSLARRKVHQKRSLSGEPVKHVEVGNFGYLGVNGPTNWQAIATENSVCKTSKVQSPIDINSASATLVEAGKLQLNFPEVEAAEFENLGTTIEVVMEGKNASTTVDGKTFELKQFHFHTPGEHTIDGEYFPLEMHMVHEAEDGAIAVIALPFQLCGGGGSTPLLNELVPTMDMILEPGTVAETGPLDFTALITSLNAQPFKTYAGSLTTPPCAEGLTFFVASQTLPLDVNTYNKMKKILGFNARFVQSPAGTENLLSM</sequence>
<dbReference type="GO" id="GO:0004089">
    <property type="term" value="F:carbonate dehydratase activity"/>
    <property type="evidence" value="ECO:0007669"/>
    <property type="project" value="UniProtKB-EC"/>
</dbReference>
<dbReference type="SUPFAM" id="SSF51069">
    <property type="entry name" value="Carbonic anhydrase"/>
    <property type="match status" value="1"/>
</dbReference>
<comment type="similarity">
    <text evidence="1">Belongs to the alpha-carbonic anhydrase family.</text>
</comment>
<evidence type="ECO:0000256" key="5">
    <source>
        <dbReference type="ARBA" id="ARBA00023239"/>
    </source>
</evidence>
<gene>
    <name evidence="9" type="ORF">BJ875DRAFT_381854</name>
</gene>
<dbReference type="InterPro" id="IPR041891">
    <property type="entry name" value="Alpha_CA_prokaryot-like"/>
</dbReference>
<keyword evidence="10" id="KW-1185">Reference proteome</keyword>
<dbReference type="Gene3D" id="3.10.200.10">
    <property type="entry name" value="Alpha carbonic anhydrase"/>
    <property type="match status" value="1"/>
</dbReference>
<evidence type="ECO:0000313" key="10">
    <source>
        <dbReference type="Proteomes" id="UP000824998"/>
    </source>
</evidence>
<evidence type="ECO:0000259" key="8">
    <source>
        <dbReference type="PROSITE" id="PS51144"/>
    </source>
</evidence>
<dbReference type="GO" id="GO:0008270">
    <property type="term" value="F:zinc ion binding"/>
    <property type="evidence" value="ECO:0007669"/>
    <property type="project" value="InterPro"/>
</dbReference>
<dbReference type="EC" id="4.2.1.1" evidence="2"/>
<dbReference type="PROSITE" id="PS51144">
    <property type="entry name" value="ALPHA_CA_2"/>
    <property type="match status" value="1"/>
</dbReference>
<dbReference type="InterPro" id="IPR001148">
    <property type="entry name" value="CA_dom"/>
</dbReference>
<dbReference type="SMART" id="SM01057">
    <property type="entry name" value="Carb_anhydrase"/>
    <property type="match status" value="1"/>
</dbReference>
<dbReference type="PANTHER" id="PTHR18952:SF265">
    <property type="entry name" value="CARBONIC ANHYDRASE"/>
    <property type="match status" value="1"/>
</dbReference>
<reference evidence="9" key="1">
    <citation type="journal article" date="2021" name="IMA Fungus">
        <title>Genomic characterization of three marine fungi, including Emericellopsis atlantica sp. nov. with signatures of a generalist lifestyle and marine biomass degradation.</title>
        <authorList>
            <person name="Hagestad O.C."/>
            <person name="Hou L."/>
            <person name="Andersen J.H."/>
            <person name="Hansen E.H."/>
            <person name="Altermark B."/>
            <person name="Li C."/>
            <person name="Kuhnert E."/>
            <person name="Cox R.J."/>
            <person name="Crous P.W."/>
            <person name="Spatafora J.W."/>
            <person name="Lail K."/>
            <person name="Amirebrahimi M."/>
            <person name="Lipzen A."/>
            <person name="Pangilinan J."/>
            <person name="Andreopoulos W."/>
            <person name="Hayes R.D."/>
            <person name="Ng V."/>
            <person name="Grigoriev I.V."/>
            <person name="Jackson S.A."/>
            <person name="Sutton T.D.S."/>
            <person name="Dobson A.D.W."/>
            <person name="Rama T."/>
        </authorList>
    </citation>
    <scope>NUCLEOTIDE SEQUENCE</scope>
    <source>
        <strain evidence="9">TRa018bII</strain>
    </source>
</reference>
<accession>A0A9P7YEX3</accession>
<evidence type="ECO:0000313" key="9">
    <source>
        <dbReference type="EMBL" id="KAG9231917.1"/>
    </source>
</evidence>
<dbReference type="AlphaFoldDB" id="A0A9P7YEX3"/>
<dbReference type="Pfam" id="PF00194">
    <property type="entry name" value="Carb_anhydrase"/>
    <property type="match status" value="1"/>
</dbReference>
<comment type="catalytic activity">
    <reaction evidence="6">
        <text>hydrogencarbonate + H(+) = CO2 + H2O</text>
        <dbReference type="Rhea" id="RHEA:10748"/>
        <dbReference type="ChEBI" id="CHEBI:15377"/>
        <dbReference type="ChEBI" id="CHEBI:15378"/>
        <dbReference type="ChEBI" id="CHEBI:16526"/>
        <dbReference type="ChEBI" id="CHEBI:17544"/>
        <dbReference type="EC" id="4.2.1.1"/>
    </reaction>
</comment>
<dbReference type="InterPro" id="IPR023561">
    <property type="entry name" value="Carbonic_anhydrase_a-class"/>
</dbReference>
<evidence type="ECO:0000256" key="2">
    <source>
        <dbReference type="ARBA" id="ARBA00012925"/>
    </source>
</evidence>
<keyword evidence="3" id="KW-0479">Metal-binding</keyword>
<organism evidence="9 10">
    <name type="scientific">Amylocarpus encephaloides</name>
    <dbReference type="NCBI Taxonomy" id="45428"/>
    <lineage>
        <taxon>Eukaryota</taxon>
        <taxon>Fungi</taxon>
        <taxon>Dikarya</taxon>
        <taxon>Ascomycota</taxon>
        <taxon>Pezizomycotina</taxon>
        <taxon>Leotiomycetes</taxon>
        <taxon>Helotiales</taxon>
        <taxon>Helotiales incertae sedis</taxon>
        <taxon>Amylocarpus</taxon>
    </lineage>
</organism>
<evidence type="ECO:0000256" key="3">
    <source>
        <dbReference type="ARBA" id="ARBA00022723"/>
    </source>
</evidence>
<evidence type="ECO:0000256" key="1">
    <source>
        <dbReference type="ARBA" id="ARBA00010718"/>
    </source>
</evidence>
<dbReference type="Proteomes" id="UP000824998">
    <property type="component" value="Unassembled WGS sequence"/>
</dbReference>
<proteinExistence type="inferred from homology"/>
<protein>
    <recommendedName>
        <fullName evidence="2">carbonic anhydrase</fullName>
        <ecNumber evidence="2">4.2.1.1</ecNumber>
    </recommendedName>
</protein>
<evidence type="ECO:0000256" key="6">
    <source>
        <dbReference type="ARBA" id="ARBA00048348"/>
    </source>
</evidence>
<dbReference type="PANTHER" id="PTHR18952">
    <property type="entry name" value="CARBONIC ANHYDRASE"/>
    <property type="match status" value="1"/>
</dbReference>
<dbReference type="CDD" id="cd03124">
    <property type="entry name" value="alpha_CA_prokaryotic_like"/>
    <property type="match status" value="1"/>
</dbReference>
<comment type="caution">
    <text evidence="9">The sequence shown here is derived from an EMBL/GenBank/DDBJ whole genome shotgun (WGS) entry which is preliminary data.</text>
</comment>
<dbReference type="EMBL" id="MU251574">
    <property type="protein sequence ID" value="KAG9231917.1"/>
    <property type="molecule type" value="Genomic_DNA"/>
</dbReference>
<keyword evidence="7" id="KW-0732">Signal</keyword>
<keyword evidence="5" id="KW-0456">Lyase</keyword>
<feature type="domain" description="Alpha-carbonic anhydrase" evidence="8">
    <location>
        <begin position="51"/>
        <end position="283"/>
    </location>
</feature>
<dbReference type="OrthoDB" id="429145at2759"/>
<keyword evidence="4" id="KW-0862">Zinc</keyword>